<protein>
    <submittedName>
        <fullName evidence="1">Uncharacterized protein</fullName>
    </submittedName>
</protein>
<keyword evidence="2" id="KW-1185">Reference proteome</keyword>
<comment type="caution">
    <text evidence="1">The sequence shown here is derived from an EMBL/GenBank/DDBJ whole genome shotgun (WGS) entry which is preliminary data.</text>
</comment>
<proteinExistence type="predicted"/>
<evidence type="ECO:0000313" key="2">
    <source>
        <dbReference type="Proteomes" id="UP000268727"/>
    </source>
</evidence>
<name>A0A3N1HAC3_9PSEU</name>
<dbReference type="OrthoDB" id="3689589at2"/>
<accession>A0A3N1HAC3</accession>
<dbReference type="EMBL" id="RJKM01000001">
    <property type="protein sequence ID" value="ROP39469.1"/>
    <property type="molecule type" value="Genomic_DNA"/>
</dbReference>
<dbReference type="AlphaFoldDB" id="A0A3N1HAC3"/>
<gene>
    <name evidence="1" type="ORF">EDD40_4857</name>
</gene>
<dbReference type="RefSeq" id="WP_123744940.1">
    <property type="nucleotide sequence ID" value="NZ_RJKM01000001.1"/>
</dbReference>
<sequence length="128" mass="13553">MDGWAPRDEAESEAGWRLWLALSGRLWPSAEWDGTPATAVGGLRAVLAGCGAIRGAYTGDPSAAVLRLVDSVVFVASLPLELWRDDVLPVDVDRAALLHSDLAGVVEHVAEVRAVLARGGGWAELEAR</sequence>
<dbReference type="Proteomes" id="UP000268727">
    <property type="component" value="Unassembled WGS sequence"/>
</dbReference>
<reference evidence="1 2" key="1">
    <citation type="submission" date="2018-11" db="EMBL/GenBank/DDBJ databases">
        <title>Sequencing the genomes of 1000 actinobacteria strains.</title>
        <authorList>
            <person name="Klenk H.-P."/>
        </authorList>
    </citation>
    <scope>NUCLEOTIDE SEQUENCE [LARGE SCALE GENOMIC DNA]</scope>
    <source>
        <strain evidence="1 2">DSM 44231</strain>
    </source>
</reference>
<evidence type="ECO:0000313" key="1">
    <source>
        <dbReference type="EMBL" id="ROP39469.1"/>
    </source>
</evidence>
<organism evidence="1 2">
    <name type="scientific">Saccharothrix texasensis</name>
    <dbReference type="NCBI Taxonomy" id="103734"/>
    <lineage>
        <taxon>Bacteria</taxon>
        <taxon>Bacillati</taxon>
        <taxon>Actinomycetota</taxon>
        <taxon>Actinomycetes</taxon>
        <taxon>Pseudonocardiales</taxon>
        <taxon>Pseudonocardiaceae</taxon>
        <taxon>Saccharothrix</taxon>
    </lineage>
</organism>